<gene>
    <name evidence="2" type="ORF">GXW78_02490</name>
</gene>
<evidence type="ECO:0000313" key="2">
    <source>
        <dbReference type="EMBL" id="MBR0648517.1"/>
    </source>
</evidence>
<dbReference type="InterPro" id="IPR050834">
    <property type="entry name" value="Glycosyltransf_2"/>
</dbReference>
<dbReference type="Pfam" id="PF00535">
    <property type="entry name" value="Glycos_transf_2"/>
    <property type="match status" value="1"/>
</dbReference>
<name>A0ABS5EBW2_9PROT</name>
<evidence type="ECO:0000259" key="1">
    <source>
        <dbReference type="Pfam" id="PF00535"/>
    </source>
</evidence>
<accession>A0ABS5EBW2</accession>
<dbReference type="PANTHER" id="PTHR43685">
    <property type="entry name" value="GLYCOSYLTRANSFERASE"/>
    <property type="match status" value="1"/>
</dbReference>
<evidence type="ECO:0000313" key="3">
    <source>
        <dbReference type="Proteomes" id="UP000698752"/>
    </source>
</evidence>
<dbReference type="RefSeq" id="WP_211865761.1">
    <property type="nucleotide sequence ID" value="NZ_JAAEDI010000002.1"/>
</dbReference>
<dbReference type="InterPro" id="IPR001173">
    <property type="entry name" value="Glyco_trans_2-like"/>
</dbReference>
<dbReference type="SUPFAM" id="SSF53448">
    <property type="entry name" value="Nucleotide-diphospho-sugar transferases"/>
    <property type="match status" value="1"/>
</dbReference>
<dbReference type="Gene3D" id="3.90.550.10">
    <property type="entry name" value="Spore Coat Polysaccharide Biosynthesis Protein SpsA, Chain A"/>
    <property type="match status" value="1"/>
</dbReference>
<dbReference type="Proteomes" id="UP000698752">
    <property type="component" value="Unassembled WGS sequence"/>
</dbReference>
<sequence>MTEAEARLAAAEAAAAAGNAEGAVALAAEAIDPAILEPALWLRAALLHATLGRAASAVALAGPPLAAGGDAAAGVRVAGHLHVTGAGKAATALLLRCWRGCPARATIGLFLAAGLPSYRRGLQDGADTHLLEELAAAAGMDPAAAPEGDIVELARLLEDAGRDDLLAALGAAILAQGHRALAERLTRPGLAVVQSLPGLALLATQGGARAGIAFAAAQAGLPVDPSARFNAGYAALAAGDAQGARDLLGGLPATGTRLLAGAAWPRFGELPWPFAAPPDAARRGLESLLPPGARWPRIRLVTPCLNPGPWLEETILSVAAQGYPAVEHVVVDGGSTDGTAAVLARHRDRLHAVIVGRDGGPAEAIAKGFAGSDADLLGWINADDLLAPGALHRLGAAYAAAGNADLVHGWSVAHRARRITGIQQPLADGPEDFTVEGLADIFGRWGEGRFFLQPEVLVARRFWEQLGGRLDTGLSAVFDYELWLRAARAGARIAQVPWPVAFYRVHAAQRSGLRAALAAEQVAVRDRFAAPAPPSSRRAEIAARLRPALRPSGRPARLLLIDPRGAETMSRMAIAEARDALAARRVALEVRPRAPAAGVEADMVLRLLGAHDGMDWVPALRAAGFAGPTIGWFLEDHLDAASNAAMARALDIVVPARAARRGALLQQSAIVTEAIAPPCGLVSAAEARMAFAAAPIADGPPVAAWQPGPMRLGAARRGDGPMTADDGGAAVLALLAGREPVAAPDVVALLPAAKPEDGAARHALGLSLLLAPRLLLLIDRLEAIAAAG</sequence>
<protein>
    <submittedName>
        <fullName evidence="2">Glycosyltransferase</fullName>
    </submittedName>
</protein>
<dbReference type="InterPro" id="IPR029044">
    <property type="entry name" value="Nucleotide-diphossugar_trans"/>
</dbReference>
<organism evidence="2 3">
    <name type="scientific">Neoroseomonas terrae</name>
    <dbReference type="NCBI Taxonomy" id="424799"/>
    <lineage>
        <taxon>Bacteria</taxon>
        <taxon>Pseudomonadati</taxon>
        <taxon>Pseudomonadota</taxon>
        <taxon>Alphaproteobacteria</taxon>
        <taxon>Acetobacterales</taxon>
        <taxon>Acetobacteraceae</taxon>
        <taxon>Neoroseomonas</taxon>
    </lineage>
</organism>
<dbReference type="EMBL" id="JAAEDI010000002">
    <property type="protein sequence ID" value="MBR0648517.1"/>
    <property type="molecule type" value="Genomic_DNA"/>
</dbReference>
<proteinExistence type="predicted"/>
<comment type="caution">
    <text evidence="2">The sequence shown here is derived from an EMBL/GenBank/DDBJ whole genome shotgun (WGS) entry which is preliminary data.</text>
</comment>
<keyword evidence="3" id="KW-1185">Reference proteome</keyword>
<dbReference type="PANTHER" id="PTHR43685:SF2">
    <property type="entry name" value="GLYCOSYLTRANSFERASE 2-LIKE DOMAIN-CONTAINING PROTEIN"/>
    <property type="match status" value="1"/>
</dbReference>
<reference evidence="3" key="1">
    <citation type="journal article" date="2021" name="Syst. Appl. Microbiol.">
        <title>Roseomonas hellenica sp. nov., isolated from roots of wild-growing Alkanna tinctoria.</title>
        <authorList>
            <person name="Rat A."/>
            <person name="Naranjo H.D."/>
            <person name="Lebbe L."/>
            <person name="Cnockaert M."/>
            <person name="Krigas N."/>
            <person name="Grigoriadou K."/>
            <person name="Maloupa E."/>
            <person name="Willems A."/>
        </authorList>
    </citation>
    <scope>NUCLEOTIDE SEQUENCE [LARGE SCALE GENOMIC DNA]</scope>
    <source>
        <strain evidence="3">LMG 31159</strain>
    </source>
</reference>
<feature type="domain" description="Glycosyltransferase 2-like" evidence="1">
    <location>
        <begin position="301"/>
        <end position="414"/>
    </location>
</feature>